<dbReference type="Pfam" id="PF03009">
    <property type="entry name" value="GDPD"/>
    <property type="match status" value="1"/>
</dbReference>
<dbReference type="Gene3D" id="3.30.540.10">
    <property type="entry name" value="Fructose-1,6-Bisphosphatase, subunit A, domain 1"/>
    <property type="match status" value="1"/>
</dbReference>
<dbReference type="InterPro" id="IPR017946">
    <property type="entry name" value="PLC-like_Pdiesterase_TIM-brl"/>
</dbReference>
<evidence type="ECO:0000256" key="2">
    <source>
        <dbReference type="SAM" id="MobiDB-lite"/>
    </source>
</evidence>
<dbReference type="GO" id="GO:0007165">
    <property type="term" value="P:signal transduction"/>
    <property type="evidence" value="ECO:0007669"/>
    <property type="project" value="TreeGrafter"/>
</dbReference>
<dbReference type="Pfam" id="PF00459">
    <property type="entry name" value="Inositol_P"/>
    <property type="match status" value="1"/>
</dbReference>
<dbReference type="CDD" id="cd08556">
    <property type="entry name" value="GDPD"/>
    <property type="match status" value="1"/>
</dbReference>
<sequence>MSAVPARAPFEAAPAVPPSRGPLATAHRGHVERHRENTLPAIRAAIDAGADFVEIDVRLTRDRHVVLLHDETLERLWNDPRHIAAVHWTEAAALGSADARIPLLADALDAVAGTGSVLVIDMDEPGPAAPSVAVVHAHAEAARAAGREGARVAWCGSLEAMTRIRDLDPHASIWLPWNRRDLPPKQLLDRLRPTAVNSDHAVLSRALVDAVHASGALMTCWTVDSAESMRWALALGADAVTTNRLSVLQSVIAEGPAAWAAAQPPRSLAGDELVAAATVAYELGQWALEHTRAAALGTVRTKANAADHVTDVDLAVEQHVREVISARLPGHTVVGEEFGGAPEPGVPCWYVDPVDGTANLANGVPWTAFSLALAIDREPLVAVVADVWRGQVFSAVAGYGAEVDGALLRLATSQPPAPQQHAQPGAPHENALAGTVVATELLGHAAWPGFQAFLSALTDRFCTLRVMGSGTLALAGVALGRGSGSVIARFSPIDHLAAALLVREAGGTLLDEEGRETVWPSSGGVMAARPEQADELYEVWALALRAGQEDARNGNGQVPRVG</sequence>
<feature type="binding site" evidence="1">
    <location>
        <position position="336"/>
    </location>
    <ligand>
        <name>Mg(2+)</name>
        <dbReference type="ChEBI" id="CHEBI:18420"/>
        <label>1</label>
        <note>catalytic</note>
    </ligand>
</feature>
<evidence type="ECO:0000259" key="3">
    <source>
        <dbReference type="PROSITE" id="PS51704"/>
    </source>
</evidence>
<comment type="cofactor">
    <cofactor evidence="1">
        <name>Mg(2+)</name>
        <dbReference type="ChEBI" id="CHEBI:18420"/>
    </cofactor>
</comment>
<dbReference type="PROSITE" id="PS51704">
    <property type="entry name" value="GP_PDE"/>
    <property type="match status" value="1"/>
</dbReference>
<feature type="binding site" evidence="1">
    <location>
        <position position="355"/>
    </location>
    <ligand>
        <name>Mg(2+)</name>
        <dbReference type="ChEBI" id="CHEBI:18420"/>
        <label>1</label>
        <note>catalytic</note>
    </ligand>
</feature>
<keyword evidence="5" id="KW-1185">Reference proteome</keyword>
<evidence type="ECO:0000313" key="4">
    <source>
        <dbReference type="EMBL" id="AMM31708.1"/>
    </source>
</evidence>
<feature type="domain" description="GP-PDE" evidence="3">
    <location>
        <begin position="22"/>
        <end position="252"/>
    </location>
</feature>
<dbReference type="KEGG" id="satk:SA2016_1023"/>
<dbReference type="InterPro" id="IPR000760">
    <property type="entry name" value="Inositol_monophosphatase-like"/>
</dbReference>
<reference evidence="4 5" key="1">
    <citation type="submission" date="2016-02" db="EMBL/GenBank/DDBJ databases">
        <title>Complete genome of Sinomonas atrocyanea KCTC 3377.</title>
        <authorList>
            <person name="Kim K.M."/>
        </authorList>
    </citation>
    <scope>NUCLEOTIDE SEQUENCE [LARGE SCALE GENOMIC DNA]</scope>
    <source>
        <strain evidence="4 5">KCTC 3377</strain>
    </source>
</reference>
<feature type="binding site" evidence="1">
    <location>
        <position position="494"/>
    </location>
    <ligand>
        <name>Mg(2+)</name>
        <dbReference type="ChEBI" id="CHEBI:18420"/>
        <label>1</label>
        <note>catalytic</note>
    </ligand>
</feature>
<dbReference type="PANTHER" id="PTHR20854:SF4">
    <property type="entry name" value="INOSITOL-1-MONOPHOSPHATASE-RELATED"/>
    <property type="match status" value="1"/>
</dbReference>
<proteinExistence type="predicted"/>
<gene>
    <name evidence="4" type="ORF">SA2016_1023</name>
</gene>
<dbReference type="GO" id="GO:0046872">
    <property type="term" value="F:metal ion binding"/>
    <property type="evidence" value="ECO:0007669"/>
    <property type="project" value="UniProtKB-KW"/>
</dbReference>
<dbReference type="SUPFAM" id="SSF51695">
    <property type="entry name" value="PLC-like phosphodiesterases"/>
    <property type="match status" value="1"/>
</dbReference>
<dbReference type="GO" id="GO:0006020">
    <property type="term" value="P:inositol metabolic process"/>
    <property type="evidence" value="ECO:0007669"/>
    <property type="project" value="TreeGrafter"/>
</dbReference>
<dbReference type="GO" id="GO:0008934">
    <property type="term" value="F:inositol monophosphate 1-phosphatase activity"/>
    <property type="evidence" value="ECO:0007669"/>
    <property type="project" value="TreeGrafter"/>
</dbReference>
<protein>
    <submittedName>
        <fullName evidence="4">Putative monophosphatase/phosphodiesterase bifunctional enzyme</fullName>
    </submittedName>
</protein>
<accession>A0A126ZWZ6</accession>
<evidence type="ECO:0000313" key="5">
    <source>
        <dbReference type="Proteomes" id="UP000070134"/>
    </source>
</evidence>
<dbReference type="PATRIC" id="fig|37927.3.peg.1068"/>
<dbReference type="STRING" id="37927.SA2016_1023"/>
<feature type="binding site" evidence="1">
    <location>
        <position position="352"/>
    </location>
    <ligand>
        <name>Mg(2+)</name>
        <dbReference type="ChEBI" id="CHEBI:18420"/>
        <label>1</label>
        <note>catalytic</note>
    </ligand>
</feature>
<dbReference type="Gene3D" id="3.20.20.190">
    <property type="entry name" value="Phosphatidylinositol (PI) phosphodiesterase"/>
    <property type="match status" value="1"/>
</dbReference>
<keyword evidence="1" id="KW-0460">Magnesium</keyword>
<feature type="region of interest" description="Disordered" evidence="2">
    <location>
        <begin position="1"/>
        <end position="35"/>
    </location>
</feature>
<dbReference type="GO" id="GO:0006629">
    <property type="term" value="P:lipid metabolic process"/>
    <property type="evidence" value="ECO:0007669"/>
    <property type="project" value="InterPro"/>
</dbReference>
<dbReference type="AlphaFoldDB" id="A0A126ZWZ6"/>
<name>A0A126ZWZ6_9MICC</name>
<dbReference type="PANTHER" id="PTHR20854">
    <property type="entry name" value="INOSITOL MONOPHOSPHATASE"/>
    <property type="match status" value="1"/>
</dbReference>
<organism evidence="4 5">
    <name type="scientific">Sinomonas atrocyanea</name>
    <dbReference type="NCBI Taxonomy" id="37927"/>
    <lineage>
        <taxon>Bacteria</taxon>
        <taxon>Bacillati</taxon>
        <taxon>Actinomycetota</taxon>
        <taxon>Actinomycetes</taxon>
        <taxon>Micrococcales</taxon>
        <taxon>Micrococcaceae</taxon>
        <taxon>Sinomonas</taxon>
    </lineage>
</organism>
<dbReference type="Proteomes" id="UP000070134">
    <property type="component" value="Chromosome"/>
</dbReference>
<dbReference type="SUPFAM" id="SSF56655">
    <property type="entry name" value="Carbohydrate phosphatase"/>
    <property type="match status" value="1"/>
</dbReference>
<dbReference type="Gene3D" id="3.40.190.80">
    <property type="match status" value="1"/>
</dbReference>
<keyword evidence="1" id="KW-0479">Metal-binding</keyword>
<dbReference type="EMBL" id="CP014518">
    <property type="protein sequence ID" value="AMM31708.1"/>
    <property type="molecule type" value="Genomic_DNA"/>
</dbReference>
<dbReference type="PRINTS" id="PR00377">
    <property type="entry name" value="IMPHPHTASES"/>
</dbReference>
<dbReference type="GO" id="GO:0008081">
    <property type="term" value="F:phosphoric diester hydrolase activity"/>
    <property type="evidence" value="ECO:0007669"/>
    <property type="project" value="InterPro"/>
</dbReference>
<evidence type="ECO:0000256" key="1">
    <source>
        <dbReference type="PIRSR" id="PIRSR600760-2"/>
    </source>
</evidence>
<dbReference type="InterPro" id="IPR030395">
    <property type="entry name" value="GP_PDE_dom"/>
</dbReference>